<evidence type="ECO:0000313" key="1">
    <source>
        <dbReference type="EMBL" id="PHT34827.1"/>
    </source>
</evidence>
<reference evidence="2" key="2">
    <citation type="journal article" date="2017" name="J. Anim. Genet.">
        <title>Multiple reference genome sequences of hot pepper reveal the massive evolution of plant disease resistance genes by retroduplication.</title>
        <authorList>
            <person name="Kim S."/>
            <person name="Park J."/>
            <person name="Yeom S.-I."/>
            <person name="Kim Y.-M."/>
            <person name="Seo E."/>
            <person name="Kim K.-T."/>
            <person name="Kim M.-S."/>
            <person name="Lee J.M."/>
            <person name="Cheong K."/>
            <person name="Shin H.-S."/>
            <person name="Kim S.-B."/>
            <person name="Han K."/>
            <person name="Lee J."/>
            <person name="Park M."/>
            <person name="Lee H.-A."/>
            <person name="Lee H.-Y."/>
            <person name="Lee Y."/>
            <person name="Oh S."/>
            <person name="Lee J.H."/>
            <person name="Choi E."/>
            <person name="Choi E."/>
            <person name="Lee S.E."/>
            <person name="Jeon J."/>
            <person name="Kim H."/>
            <person name="Choi G."/>
            <person name="Song H."/>
            <person name="Lee J."/>
            <person name="Lee S.-C."/>
            <person name="Kwon J.-K."/>
            <person name="Lee H.-Y."/>
            <person name="Koo N."/>
            <person name="Hong Y."/>
            <person name="Kim R.W."/>
            <person name="Kang W.-H."/>
            <person name="Huh J.H."/>
            <person name="Kang B.-C."/>
            <person name="Yang T.-J."/>
            <person name="Lee Y.-H."/>
            <person name="Bennetzen J.L."/>
            <person name="Choi D."/>
        </authorList>
    </citation>
    <scope>NUCLEOTIDE SEQUENCE [LARGE SCALE GENOMIC DNA]</scope>
    <source>
        <strain evidence="2">cv. PBC81</strain>
    </source>
</reference>
<comment type="caution">
    <text evidence="1">The sequence shown here is derived from an EMBL/GenBank/DDBJ whole genome shotgun (WGS) entry which is preliminary data.</text>
</comment>
<gene>
    <name evidence="1" type="ORF">CQW23_26627</name>
</gene>
<sequence length="89" mass="9678">MVNVITAATPGARNIHVMIEFLLIILTDVPKDFIHHDKLFDLLARAGALIRETTSNPPASISTAVAASAEQLVDAHVMKEKEVQVDEFA</sequence>
<reference evidence="1 2" key="1">
    <citation type="journal article" date="2017" name="Genome Biol.">
        <title>New reference genome sequences of hot pepper reveal the massive evolution of plant disease-resistance genes by retroduplication.</title>
        <authorList>
            <person name="Kim S."/>
            <person name="Park J."/>
            <person name="Yeom S.I."/>
            <person name="Kim Y.M."/>
            <person name="Seo E."/>
            <person name="Kim K.T."/>
            <person name="Kim M.S."/>
            <person name="Lee J.M."/>
            <person name="Cheong K."/>
            <person name="Shin H.S."/>
            <person name="Kim S.B."/>
            <person name="Han K."/>
            <person name="Lee J."/>
            <person name="Park M."/>
            <person name="Lee H.A."/>
            <person name="Lee H.Y."/>
            <person name="Lee Y."/>
            <person name="Oh S."/>
            <person name="Lee J.H."/>
            <person name="Choi E."/>
            <person name="Choi E."/>
            <person name="Lee S.E."/>
            <person name="Jeon J."/>
            <person name="Kim H."/>
            <person name="Choi G."/>
            <person name="Song H."/>
            <person name="Lee J."/>
            <person name="Lee S.C."/>
            <person name="Kwon J.K."/>
            <person name="Lee H.Y."/>
            <person name="Koo N."/>
            <person name="Hong Y."/>
            <person name="Kim R.W."/>
            <person name="Kang W.H."/>
            <person name="Huh J.H."/>
            <person name="Kang B.C."/>
            <person name="Yang T.J."/>
            <person name="Lee Y.H."/>
            <person name="Bennetzen J.L."/>
            <person name="Choi D."/>
        </authorList>
    </citation>
    <scope>NUCLEOTIDE SEQUENCE [LARGE SCALE GENOMIC DNA]</scope>
    <source>
        <strain evidence="2">cv. PBC81</strain>
    </source>
</reference>
<protein>
    <submittedName>
        <fullName evidence="1">Uncharacterized protein</fullName>
    </submittedName>
</protein>
<dbReference type="EMBL" id="MLFT02000011">
    <property type="protein sequence ID" value="PHT34827.1"/>
    <property type="molecule type" value="Genomic_DNA"/>
</dbReference>
<organism evidence="1 2">
    <name type="scientific">Capsicum baccatum</name>
    <name type="common">Peruvian pepper</name>
    <dbReference type="NCBI Taxonomy" id="33114"/>
    <lineage>
        <taxon>Eukaryota</taxon>
        <taxon>Viridiplantae</taxon>
        <taxon>Streptophyta</taxon>
        <taxon>Embryophyta</taxon>
        <taxon>Tracheophyta</taxon>
        <taxon>Spermatophyta</taxon>
        <taxon>Magnoliopsida</taxon>
        <taxon>eudicotyledons</taxon>
        <taxon>Gunneridae</taxon>
        <taxon>Pentapetalae</taxon>
        <taxon>asterids</taxon>
        <taxon>lamiids</taxon>
        <taxon>Solanales</taxon>
        <taxon>Solanaceae</taxon>
        <taxon>Solanoideae</taxon>
        <taxon>Capsiceae</taxon>
        <taxon>Capsicum</taxon>
    </lineage>
</organism>
<dbReference type="Proteomes" id="UP000224567">
    <property type="component" value="Unassembled WGS sequence"/>
</dbReference>
<dbReference type="AlphaFoldDB" id="A0A2G2VPB9"/>
<evidence type="ECO:0000313" key="2">
    <source>
        <dbReference type="Proteomes" id="UP000224567"/>
    </source>
</evidence>
<proteinExistence type="predicted"/>
<accession>A0A2G2VPB9</accession>
<keyword evidence="2" id="KW-1185">Reference proteome</keyword>
<name>A0A2G2VPB9_CAPBA</name>